<dbReference type="EMBL" id="JACHIA010000001">
    <property type="protein sequence ID" value="MBB6069046.1"/>
    <property type="molecule type" value="Genomic_DNA"/>
</dbReference>
<feature type="domain" description="Phosphatidylinositol-specific phospholipase C X" evidence="6">
    <location>
        <begin position="143"/>
        <end position="297"/>
    </location>
</feature>
<evidence type="ECO:0000259" key="6">
    <source>
        <dbReference type="SMART" id="SM00148"/>
    </source>
</evidence>
<comment type="catalytic activity">
    <reaction evidence="1">
        <text>a 1,2-diacyl-sn-glycero-3-phospho-(1D-myo-inositol) = 1D-myo-inositol 1,2-cyclic phosphate + a 1,2-diacyl-sn-glycerol</text>
        <dbReference type="Rhea" id="RHEA:17093"/>
        <dbReference type="ChEBI" id="CHEBI:17815"/>
        <dbReference type="ChEBI" id="CHEBI:57880"/>
        <dbReference type="ChEBI" id="CHEBI:58484"/>
        <dbReference type="EC" id="4.6.1.13"/>
    </reaction>
</comment>
<dbReference type="PANTHER" id="PTHR13593">
    <property type="match status" value="1"/>
</dbReference>
<dbReference type="InterPro" id="IPR000909">
    <property type="entry name" value="PLipase_C_PInositol-sp_X_dom"/>
</dbReference>
<organism evidence="7 8">
    <name type="scientific">Longimicrobium terrae</name>
    <dbReference type="NCBI Taxonomy" id="1639882"/>
    <lineage>
        <taxon>Bacteria</taxon>
        <taxon>Pseudomonadati</taxon>
        <taxon>Gemmatimonadota</taxon>
        <taxon>Longimicrobiia</taxon>
        <taxon>Longimicrobiales</taxon>
        <taxon>Longimicrobiaceae</taxon>
        <taxon>Longimicrobium</taxon>
    </lineage>
</organism>
<dbReference type="EC" id="4.6.1.13" evidence="2"/>
<dbReference type="RefSeq" id="WP_170031775.1">
    <property type="nucleotide sequence ID" value="NZ_JABDTL010000001.1"/>
</dbReference>
<dbReference type="Gene3D" id="3.20.20.190">
    <property type="entry name" value="Phosphatidylinositol (PI) phosphodiesterase"/>
    <property type="match status" value="1"/>
</dbReference>
<evidence type="ECO:0000256" key="2">
    <source>
        <dbReference type="ARBA" id="ARBA00012581"/>
    </source>
</evidence>
<evidence type="ECO:0000313" key="7">
    <source>
        <dbReference type="EMBL" id="MBB6069046.1"/>
    </source>
</evidence>
<sequence>MSVGFLINFVNNTAEDVVLTAKAASEKDWETPDRANPEASIHDIRLAAFAVGAPIHLERHDNRATAPFAVTAAFSGGGVFVFQLDGCDATEMNERASIPVSRGDDAFSAIQVLFHVSENGDDTYNSMTIFLTPQVDTKRWMASYPDRSLTQLNIPGTHDTGTYGGNGESGTRCQTLSIEEQLDAGVRFLDLRLVLNPGADPDDLGIFHGDYFQHVWLRKDIMPKVVKFLADNPAECVVFCVNRNSGLRGEKGEPIDAVLHKILLETVPPNKLYDDNATVLHERTLADLQGCVVVLRQDVPRTFGFDVSNWPDDQAWSSTAIGVNGKVEMQNAYRYGLKRLPSITFHDKWVNVKAHLDRASAPAANPADWFINFSSASPPAPVAGYYPWDFATGGGWGVNYLLSRHLVQYTAPGGVRFGTIVMDFPEKPDANTLIRLLIGLNG</sequence>
<name>A0A841GWY0_9BACT</name>
<dbReference type="InterPro" id="IPR051057">
    <property type="entry name" value="PI-PLC_domain"/>
</dbReference>
<evidence type="ECO:0000256" key="3">
    <source>
        <dbReference type="ARBA" id="ARBA00019758"/>
    </source>
</evidence>
<dbReference type="GO" id="GO:0008081">
    <property type="term" value="F:phosphoric diester hydrolase activity"/>
    <property type="evidence" value="ECO:0007669"/>
    <property type="project" value="InterPro"/>
</dbReference>
<dbReference type="InterPro" id="IPR017946">
    <property type="entry name" value="PLC-like_Pdiesterase_TIM-brl"/>
</dbReference>
<reference evidence="7 8" key="1">
    <citation type="submission" date="2020-08" db="EMBL/GenBank/DDBJ databases">
        <title>Genomic Encyclopedia of Type Strains, Phase IV (KMG-IV): sequencing the most valuable type-strain genomes for metagenomic binning, comparative biology and taxonomic classification.</title>
        <authorList>
            <person name="Goeker M."/>
        </authorList>
    </citation>
    <scope>NUCLEOTIDE SEQUENCE [LARGE SCALE GENOMIC DNA]</scope>
    <source>
        <strain evidence="7 8">DSM 29007</strain>
    </source>
</reference>
<evidence type="ECO:0000313" key="8">
    <source>
        <dbReference type="Proteomes" id="UP000582837"/>
    </source>
</evidence>
<comment type="caution">
    <text evidence="7">The sequence shown here is derived from an EMBL/GenBank/DDBJ whole genome shotgun (WGS) entry which is preliminary data.</text>
</comment>
<evidence type="ECO:0000256" key="1">
    <source>
        <dbReference type="ARBA" id="ARBA00001316"/>
    </source>
</evidence>
<proteinExistence type="predicted"/>
<dbReference type="Proteomes" id="UP000582837">
    <property type="component" value="Unassembled WGS sequence"/>
</dbReference>
<dbReference type="GO" id="GO:0004436">
    <property type="term" value="F:phosphatidylinositol diacylglycerol-lyase activity"/>
    <property type="evidence" value="ECO:0007669"/>
    <property type="project" value="UniProtKB-EC"/>
</dbReference>
<accession>A0A841GWY0</accession>
<dbReference type="SMART" id="SM00148">
    <property type="entry name" value="PLCXc"/>
    <property type="match status" value="1"/>
</dbReference>
<protein>
    <recommendedName>
        <fullName evidence="3">1-phosphatidylinositol phosphodiesterase</fullName>
        <ecNumber evidence="2">4.6.1.13</ecNumber>
    </recommendedName>
    <alternativeName>
        <fullName evidence="4">Phosphatidylinositol diacylglycerol-lyase</fullName>
    </alternativeName>
    <alternativeName>
        <fullName evidence="5">Phosphatidylinositol-specific phospholipase C</fullName>
    </alternativeName>
</protein>
<keyword evidence="8" id="KW-1185">Reference proteome</keyword>
<evidence type="ECO:0000256" key="4">
    <source>
        <dbReference type="ARBA" id="ARBA00030474"/>
    </source>
</evidence>
<dbReference type="GO" id="GO:0006629">
    <property type="term" value="P:lipid metabolic process"/>
    <property type="evidence" value="ECO:0007669"/>
    <property type="project" value="InterPro"/>
</dbReference>
<dbReference type="AlphaFoldDB" id="A0A841GWY0"/>
<dbReference type="SUPFAM" id="SSF51695">
    <property type="entry name" value="PLC-like phosphodiesterases"/>
    <property type="match status" value="1"/>
</dbReference>
<evidence type="ECO:0000256" key="5">
    <source>
        <dbReference type="ARBA" id="ARBA00030782"/>
    </source>
</evidence>
<dbReference type="PROSITE" id="PS50007">
    <property type="entry name" value="PIPLC_X_DOMAIN"/>
    <property type="match status" value="1"/>
</dbReference>
<gene>
    <name evidence="7" type="ORF">HNQ61_000657</name>
</gene>
<dbReference type="PANTHER" id="PTHR13593:SF113">
    <property type="entry name" value="SI:DKEY-266F7.9"/>
    <property type="match status" value="1"/>
</dbReference>